<sequence>MTLTALDTAHAAMEASDDDAPRRAFYDRLATAELVLLLDKEPVGDEISPAVFDLDTGPTVVAFDSEERLTTFTGAPAPYAALPGRVLAQMLAGQGVALGLNLSVAPSSTLLPAEAMVWLAERLAGAPDEARDRPAELRAPRLPRPLMEALDHRLARASGLVARVYLAQAVWDDGSDSPLVALVGAAPGAETALAQSVAEAARFAEDEGLRLDIAFFEAGEPMTDRLERVAWRVDLPEPQPERPAAPRAPGSDPAKPPKLR</sequence>
<gene>
    <name evidence="3" type="ORF">EKE94_16830</name>
</gene>
<evidence type="ECO:0000256" key="1">
    <source>
        <dbReference type="SAM" id="MobiDB-lite"/>
    </source>
</evidence>
<name>A0A438ADK0_9RHOB</name>
<reference evidence="3 4" key="1">
    <citation type="submission" date="2018-11" db="EMBL/GenBank/DDBJ databases">
        <title>Mesobaculum littorinae gen. nov., sp. nov., isolated from Littorina scabra that represents a novel genus of the order Rhodobacteraceae.</title>
        <authorList>
            <person name="Li F."/>
        </authorList>
    </citation>
    <scope>NUCLEOTIDE SEQUENCE [LARGE SCALE GENOMIC DNA]</scope>
    <source>
        <strain evidence="3 4">M0103</strain>
    </source>
</reference>
<feature type="region of interest" description="Disordered" evidence="1">
    <location>
        <begin position="234"/>
        <end position="260"/>
    </location>
</feature>
<dbReference type="InterPro" id="IPR009839">
    <property type="entry name" value="SseB_N"/>
</dbReference>
<dbReference type="OrthoDB" id="7831317at2"/>
<dbReference type="Proteomes" id="UP000285908">
    <property type="component" value="Unassembled WGS sequence"/>
</dbReference>
<organism evidence="3 4">
    <name type="scientific">Mesobaculum littorinae</name>
    <dbReference type="NCBI Taxonomy" id="2486419"/>
    <lineage>
        <taxon>Bacteria</taxon>
        <taxon>Pseudomonadati</taxon>
        <taxon>Pseudomonadota</taxon>
        <taxon>Alphaproteobacteria</taxon>
        <taxon>Rhodobacterales</taxon>
        <taxon>Roseobacteraceae</taxon>
        <taxon>Mesobaculum</taxon>
    </lineage>
</organism>
<feature type="domain" description="SseB protein N-terminal" evidence="2">
    <location>
        <begin position="10"/>
        <end position="103"/>
    </location>
</feature>
<dbReference type="Pfam" id="PF07179">
    <property type="entry name" value="SseB"/>
    <property type="match status" value="1"/>
</dbReference>
<proteinExistence type="predicted"/>
<dbReference type="AlphaFoldDB" id="A0A438ADK0"/>
<evidence type="ECO:0000259" key="2">
    <source>
        <dbReference type="Pfam" id="PF07179"/>
    </source>
</evidence>
<comment type="caution">
    <text evidence="3">The sequence shown here is derived from an EMBL/GenBank/DDBJ whole genome shotgun (WGS) entry which is preliminary data.</text>
</comment>
<evidence type="ECO:0000313" key="4">
    <source>
        <dbReference type="Proteomes" id="UP000285908"/>
    </source>
</evidence>
<dbReference type="EMBL" id="RQXX01000008">
    <property type="protein sequence ID" value="RVV96759.1"/>
    <property type="molecule type" value="Genomic_DNA"/>
</dbReference>
<evidence type="ECO:0000313" key="3">
    <source>
        <dbReference type="EMBL" id="RVV96759.1"/>
    </source>
</evidence>
<keyword evidence="4" id="KW-1185">Reference proteome</keyword>
<accession>A0A438ADK0</accession>
<protein>
    <submittedName>
        <fullName evidence="3">SseB family protein</fullName>
    </submittedName>
</protein>